<sequence>MNFIVLMACHNRKPLTVRAIERAQDAADFAGIQISFTVFDDGSTDGTGAALEAMPQSIQILRGDGSAFWAKSMAVAEEVTLRSPETSTDSFLLWLNDDVELDLGAFLALADAITRNPGAVIVGAMRDPLSGDVTYSGLKKSGRHPLKFSVITPQDACRPADTFNGNLVAVPHETARLIGGIDGGFSHAFADIDYGLRSARLNIPIVLAPGTYGACARNAIPSRGTVRDDWAAFRGPKGGGNYPSLRRILGKSHKRSWRLVVAATYILWWARRMQVIGSLR</sequence>
<evidence type="ECO:0000256" key="2">
    <source>
        <dbReference type="ARBA" id="ARBA00006739"/>
    </source>
</evidence>
<organism evidence="6 7">
    <name type="scientific">Cryobacterium zongtaii</name>
    <dbReference type="NCBI Taxonomy" id="1259217"/>
    <lineage>
        <taxon>Bacteria</taxon>
        <taxon>Bacillati</taxon>
        <taxon>Actinomycetota</taxon>
        <taxon>Actinomycetes</taxon>
        <taxon>Micrococcales</taxon>
        <taxon>Microbacteriaceae</taxon>
        <taxon>Cryobacterium</taxon>
    </lineage>
</organism>
<reference evidence="6 7" key="1">
    <citation type="submission" date="2018-01" db="EMBL/GenBank/DDBJ databases">
        <title>Cryobacterium sp. nov., from glaciers in China.</title>
        <authorList>
            <person name="Liu Q."/>
            <person name="Xin Y.-H."/>
        </authorList>
    </citation>
    <scope>NUCLEOTIDE SEQUENCE [LARGE SCALE GENOMIC DNA]</scope>
    <source>
        <strain evidence="6 7">TMN-42</strain>
    </source>
</reference>
<keyword evidence="7" id="KW-1185">Reference proteome</keyword>
<dbReference type="Pfam" id="PF00535">
    <property type="entry name" value="Glycos_transf_2"/>
    <property type="match status" value="1"/>
</dbReference>
<gene>
    <name evidence="6" type="ORF">C3B61_19235</name>
</gene>
<comment type="pathway">
    <text evidence="1">Cell wall biogenesis; cell wall polysaccharide biosynthesis.</text>
</comment>
<dbReference type="GO" id="GO:0016757">
    <property type="term" value="F:glycosyltransferase activity"/>
    <property type="evidence" value="ECO:0007669"/>
    <property type="project" value="UniProtKB-KW"/>
</dbReference>
<keyword evidence="3" id="KW-0328">Glycosyltransferase</keyword>
<evidence type="ECO:0000259" key="5">
    <source>
        <dbReference type="Pfam" id="PF00535"/>
    </source>
</evidence>
<evidence type="ECO:0000256" key="1">
    <source>
        <dbReference type="ARBA" id="ARBA00004776"/>
    </source>
</evidence>
<comment type="caution">
    <text evidence="6">The sequence shown here is derived from an EMBL/GenBank/DDBJ whole genome shotgun (WGS) entry which is preliminary data.</text>
</comment>
<evidence type="ECO:0000256" key="4">
    <source>
        <dbReference type="ARBA" id="ARBA00022679"/>
    </source>
</evidence>
<dbReference type="Gene3D" id="3.90.550.10">
    <property type="entry name" value="Spore Coat Polysaccharide Biosynthesis Protein SpsA, Chain A"/>
    <property type="match status" value="1"/>
</dbReference>
<dbReference type="InterPro" id="IPR001173">
    <property type="entry name" value="Glyco_trans_2-like"/>
</dbReference>
<keyword evidence="4" id="KW-0808">Transferase</keyword>
<name>A0A2S3Z6P6_9MICO</name>
<evidence type="ECO:0000313" key="6">
    <source>
        <dbReference type="EMBL" id="POH60832.1"/>
    </source>
</evidence>
<evidence type="ECO:0000256" key="3">
    <source>
        <dbReference type="ARBA" id="ARBA00022676"/>
    </source>
</evidence>
<dbReference type="AlphaFoldDB" id="A0A2S3Z6P6"/>
<dbReference type="SUPFAM" id="SSF53448">
    <property type="entry name" value="Nucleotide-diphospho-sugar transferases"/>
    <property type="match status" value="1"/>
</dbReference>
<accession>A0A2S3Z6P6</accession>
<proteinExistence type="inferred from homology"/>
<dbReference type="CDD" id="cd00761">
    <property type="entry name" value="Glyco_tranf_GTA_type"/>
    <property type="match status" value="1"/>
</dbReference>
<feature type="domain" description="Glycosyltransferase 2-like" evidence="5">
    <location>
        <begin position="5"/>
        <end position="139"/>
    </location>
</feature>
<dbReference type="PANTHER" id="PTHR43179">
    <property type="entry name" value="RHAMNOSYLTRANSFERASE WBBL"/>
    <property type="match status" value="1"/>
</dbReference>
<dbReference type="EMBL" id="PPXD01000033">
    <property type="protein sequence ID" value="POH60832.1"/>
    <property type="molecule type" value="Genomic_DNA"/>
</dbReference>
<dbReference type="Proteomes" id="UP000237340">
    <property type="component" value="Unassembled WGS sequence"/>
</dbReference>
<comment type="similarity">
    <text evidence="2">Belongs to the glycosyltransferase 2 family.</text>
</comment>
<dbReference type="PANTHER" id="PTHR43179:SF12">
    <property type="entry name" value="GALACTOFURANOSYLTRANSFERASE GLFT2"/>
    <property type="match status" value="1"/>
</dbReference>
<dbReference type="RefSeq" id="WP_103462060.1">
    <property type="nucleotide sequence ID" value="NZ_PPXD01000033.1"/>
</dbReference>
<dbReference type="InterPro" id="IPR029044">
    <property type="entry name" value="Nucleotide-diphossugar_trans"/>
</dbReference>
<protein>
    <recommendedName>
        <fullName evidence="5">Glycosyltransferase 2-like domain-containing protein</fullName>
    </recommendedName>
</protein>
<evidence type="ECO:0000313" key="7">
    <source>
        <dbReference type="Proteomes" id="UP000237340"/>
    </source>
</evidence>